<sequence length="138" mass="14677">PELQEEVFGATSLVIACRDAQEMQRVAAQLEGQLTATLQIDDGDLAVAKGLLPILERKAGRILANGWPTGVEVCHAMVHGGPYPATSDSRTTSVGSAAIFRFLRPVCYQALPEGLLPAPLKDGNPWGVSRLVDGKREG</sequence>
<reference evidence="2 3" key="1">
    <citation type="submission" date="2018-07" db="EMBL/GenBank/DDBJ databases">
        <title>Halomonas montanilacus sp. nov., isolated from Lake Pengyan on Tibetan Plateau.</title>
        <authorList>
            <person name="Lu H."/>
            <person name="Xing P."/>
            <person name="Wu Q."/>
        </authorList>
    </citation>
    <scope>NUCLEOTIDE SEQUENCE [LARGE SCALE GENOMIC DNA]</scope>
    <source>
        <strain evidence="2 3">PYC7W</strain>
    </source>
</reference>
<protein>
    <submittedName>
        <fullName evidence="2">Aldehyde dehydrogenase (NADP(+))</fullName>
    </submittedName>
</protein>
<comment type="caution">
    <text evidence="2">The sequence shown here is derived from an EMBL/GenBank/DDBJ whole genome shotgun (WGS) entry which is preliminary data.</text>
</comment>
<keyword evidence="1" id="KW-0560">Oxidoreductase</keyword>
<dbReference type="AlphaFoldDB" id="A0A368TVX1"/>
<evidence type="ECO:0000256" key="1">
    <source>
        <dbReference type="ARBA" id="ARBA00023002"/>
    </source>
</evidence>
<dbReference type="Gene3D" id="3.40.605.10">
    <property type="entry name" value="Aldehyde Dehydrogenase, Chain A, domain 1"/>
    <property type="match status" value="1"/>
</dbReference>
<dbReference type="GO" id="GO:0016491">
    <property type="term" value="F:oxidoreductase activity"/>
    <property type="evidence" value="ECO:0007669"/>
    <property type="project" value="UniProtKB-KW"/>
</dbReference>
<dbReference type="EMBL" id="QPII01000008">
    <property type="protein sequence ID" value="RCV88808.1"/>
    <property type="molecule type" value="Genomic_DNA"/>
</dbReference>
<feature type="non-terminal residue" evidence="2">
    <location>
        <position position="1"/>
    </location>
</feature>
<keyword evidence="3" id="KW-1185">Reference proteome</keyword>
<organism evidence="2 3">
    <name type="scientific">Billgrantia montanilacus</name>
    <dbReference type="NCBI Taxonomy" id="2282305"/>
    <lineage>
        <taxon>Bacteria</taxon>
        <taxon>Pseudomonadati</taxon>
        <taxon>Pseudomonadota</taxon>
        <taxon>Gammaproteobacteria</taxon>
        <taxon>Oceanospirillales</taxon>
        <taxon>Halomonadaceae</taxon>
        <taxon>Billgrantia</taxon>
    </lineage>
</organism>
<proteinExistence type="predicted"/>
<dbReference type="Proteomes" id="UP000252405">
    <property type="component" value="Unassembled WGS sequence"/>
</dbReference>
<accession>A0A368TVX1</accession>
<dbReference type="InterPro" id="IPR016162">
    <property type="entry name" value="Ald_DH_N"/>
</dbReference>
<evidence type="ECO:0000313" key="3">
    <source>
        <dbReference type="Proteomes" id="UP000252405"/>
    </source>
</evidence>
<name>A0A368TVX1_9GAMM</name>
<evidence type="ECO:0000313" key="2">
    <source>
        <dbReference type="EMBL" id="RCV88808.1"/>
    </source>
</evidence>
<gene>
    <name evidence="2" type="ORF">DU505_11895</name>
</gene>
<dbReference type="InterPro" id="IPR016161">
    <property type="entry name" value="Ald_DH/histidinol_DH"/>
</dbReference>
<dbReference type="SUPFAM" id="SSF53720">
    <property type="entry name" value="ALDH-like"/>
    <property type="match status" value="1"/>
</dbReference>